<sequence>MTKQFAVLGQPVAHSLSPAIHQAAYRALKLHWQYGKFEVGVDQLPEFLAAHSEYAGFSVTMPLKQAAANLASSQCVITAATGIANTLVQQPNGGYAAYNTDVPALAKIFKERYEPQKVVILGAGATAVSAAVAATLVGAQEIYFVARRQEAAQQAAATLATTLQRLAHRTAANPQLHALSFAAIAPDGAHPGDAAHQGDARAQLGDTDLTVNALPGDAVVSLPQQLIESDLFDVSYSPWPTATATKWLAQSTKHTVTNGLVMLQQQAIFQLRLFLNQDIRAQLPNEAAVWQEINAAVTVK</sequence>
<name>A0A840DNC1_9MICO</name>
<dbReference type="InterPro" id="IPR036291">
    <property type="entry name" value="NAD(P)-bd_dom_sf"/>
</dbReference>
<dbReference type="GO" id="GO:0009423">
    <property type="term" value="P:chorismate biosynthetic process"/>
    <property type="evidence" value="ECO:0007669"/>
    <property type="project" value="TreeGrafter"/>
</dbReference>
<dbReference type="RefSeq" id="WP_183304606.1">
    <property type="nucleotide sequence ID" value="NZ_JACIFD010000007.1"/>
</dbReference>
<dbReference type="EMBL" id="JACIFD010000007">
    <property type="protein sequence ID" value="MBB4071567.1"/>
    <property type="molecule type" value="Genomic_DNA"/>
</dbReference>
<dbReference type="InterPro" id="IPR046346">
    <property type="entry name" value="Aminoacid_DH-like_N_sf"/>
</dbReference>
<dbReference type="Gene3D" id="3.40.50.720">
    <property type="entry name" value="NAD(P)-binding Rossmann-like Domain"/>
    <property type="match status" value="1"/>
</dbReference>
<keyword evidence="2" id="KW-0057">Aromatic amino acid biosynthesis</keyword>
<dbReference type="GO" id="GO:0009073">
    <property type="term" value="P:aromatic amino acid family biosynthetic process"/>
    <property type="evidence" value="ECO:0007669"/>
    <property type="project" value="UniProtKB-KW"/>
</dbReference>
<dbReference type="Pfam" id="PF08501">
    <property type="entry name" value="Shikimate_dh_N"/>
    <property type="match status" value="1"/>
</dbReference>
<reference evidence="5" key="1">
    <citation type="submission" date="2020-08" db="EMBL/GenBank/DDBJ databases">
        <title>Sequencing the genomes of 1000 actinobacteria strains.</title>
        <authorList>
            <person name="Klenk H.-P."/>
        </authorList>
    </citation>
    <scope>NUCLEOTIDE SEQUENCE [LARGE SCALE GENOMIC DNA]</scope>
    <source>
        <strain evidence="5">DSM 27064</strain>
    </source>
</reference>
<evidence type="ECO:0000256" key="3">
    <source>
        <dbReference type="SAM" id="Phobius"/>
    </source>
</evidence>
<evidence type="ECO:0000256" key="2">
    <source>
        <dbReference type="ARBA" id="ARBA00023141"/>
    </source>
</evidence>
<dbReference type="PANTHER" id="PTHR21089:SF1">
    <property type="entry name" value="BIFUNCTIONAL 3-DEHYDROQUINATE DEHYDRATASE_SHIKIMATE DEHYDROGENASE, CHLOROPLASTIC"/>
    <property type="match status" value="1"/>
</dbReference>
<dbReference type="SUPFAM" id="SSF53223">
    <property type="entry name" value="Aminoacid dehydrogenase-like, N-terminal domain"/>
    <property type="match status" value="1"/>
</dbReference>
<keyword evidence="3" id="KW-1133">Transmembrane helix</keyword>
<dbReference type="EC" id="1.1.1.25" evidence="5"/>
<protein>
    <submittedName>
        <fullName evidence="5">Shikimate dehydrogenase</fullName>
        <ecNumber evidence="5">1.1.1.25</ecNumber>
    </submittedName>
</protein>
<dbReference type="InterPro" id="IPR013708">
    <property type="entry name" value="Shikimate_DH-bd_N"/>
</dbReference>
<evidence type="ECO:0000256" key="1">
    <source>
        <dbReference type="ARBA" id="ARBA00004871"/>
    </source>
</evidence>
<keyword evidence="2" id="KW-0028">Amino-acid biosynthesis</keyword>
<dbReference type="Proteomes" id="UP000571183">
    <property type="component" value="Unassembled WGS sequence"/>
</dbReference>
<dbReference type="GO" id="GO:0005829">
    <property type="term" value="C:cytosol"/>
    <property type="evidence" value="ECO:0007669"/>
    <property type="project" value="TreeGrafter"/>
</dbReference>
<dbReference type="PANTHER" id="PTHR21089">
    <property type="entry name" value="SHIKIMATE DEHYDROGENASE"/>
    <property type="match status" value="1"/>
</dbReference>
<evidence type="ECO:0000313" key="5">
    <source>
        <dbReference type="EMBL" id="MBB4071567.1"/>
    </source>
</evidence>
<proteinExistence type="predicted"/>
<evidence type="ECO:0000259" key="4">
    <source>
        <dbReference type="Pfam" id="PF08501"/>
    </source>
</evidence>
<dbReference type="SUPFAM" id="SSF51735">
    <property type="entry name" value="NAD(P)-binding Rossmann-fold domains"/>
    <property type="match status" value="1"/>
</dbReference>
<dbReference type="InterPro" id="IPR022893">
    <property type="entry name" value="Shikimate_DH_fam"/>
</dbReference>
<feature type="transmembrane region" description="Helical" evidence="3">
    <location>
        <begin position="118"/>
        <end position="139"/>
    </location>
</feature>
<evidence type="ECO:0000313" key="6">
    <source>
        <dbReference type="Proteomes" id="UP000571183"/>
    </source>
</evidence>
<dbReference type="Gene3D" id="3.40.50.10860">
    <property type="entry name" value="Leucine Dehydrogenase, chain A, domain 1"/>
    <property type="match status" value="1"/>
</dbReference>
<comment type="caution">
    <text evidence="5">The sequence shown here is derived from an EMBL/GenBank/DDBJ whole genome shotgun (WGS) entry which is preliminary data.</text>
</comment>
<feature type="domain" description="Shikimate dehydrogenase substrate binding N-terminal" evidence="4">
    <location>
        <begin position="7"/>
        <end position="87"/>
    </location>
</feature>
<dbReference type="GO" id="GO:0004764">
    <property type="term" value="F:shikimate 3-dehydrogenase (NADP+) activity"/>
    <property type="evidence" value="ECO:0007669"/>
    <property type="project" value="UniProtKB-EC"/>
</dbReference>
<keyword evidence="3" id="KW-0812">Transmembrane</keyword>
<keyword evidence="3" id="KW-0472">Membrane</keyword>
<dbReference type="GO" id="GO:0019632">
    <property type="term" value="P:shikimate metabolic process"/>
    <property type="evidence" value="ECO:0007669"/>
    <property type="project" value="TreeGrafter"/>
</dbReference>
<accession>A0A840DNC1</accession>
<organism evidence="5 6">
    <name type="scientific">Canibacter oris</name>
    <dbReference type="NCBI Taxonomy" id="1365628"/>
    <lineage>
        <taxon>Bacteria</taxon>
        <taxon>Bacillati</taxon>
        <taxon>Actinomycetota</taxon>
        <taxon>Actinomycetes</taxon>
        <taxon>Micrococcales</taxon>
        <taxon>Microbacteriaceae</taxon>
        <taxon>Canibacter</taxon>
    </lineage>
</organism>
<keyword evidence="6" id="KW-1185">Reference proteome</keyword>
<dbReference type="GO" id="GO:0050661">
    <property type="term" value="F:NADP binding"/>
    <property type="evidence" value="ECO:0007669"/>
    <property type="project" value="TreeGrafter"/>
</dbReference>
<gene>
    <name evidence="5" type="ORF">F5897_000875</name>
</gene>
<comment type="pathway">
    <text evidence="1">Metabolic intermediate biosynthesis; chorismate biosynthesis; chorismate from D-erythrose 4-phosphate and phosphoenolpyruvate: step 4/7.</text>
</comment>
<dbReference type="AlphaFoldDB" id="A0A840DNC1"/>
<keyword evidence="5" id="KW-0560">Oxidoreductase</keyword>